<protein>
    <submittedName>
        <fullName evidence="1">Uncharacterized protein</fullName>
    </submittedName>
</protein>
<evidence type="ECO:0000313" key="1">
    <source>
        <dbReference type="EMBL" id="AFZ68091.1"/>
    </source>
</evidence>
<evidence type="ECO:0000313" key="2">
    <source>
        <dbReference type="Proteomes" id="UP000010467"/>
    </source>
</evidence>
<reference evidence="2" key="1">
    <citation type="submission" date="2012-03" db="EMBL/GenBank/DDBJ databases">
        <title>Complete sequence of chromosome of Deinococcus peraridilitoris DSM 19664.</title>
        <authorList>
            <person name="Lucas S."/>
            <person name="Copeland A."/>
            <person name="Lapidus A."/>
            <person name="Glavina del Rio T."/>
            <person name="Dalin E."/>
            <person name="Tice H."/>
            <person name="Bruce D."/>
            <person name="Goodwin L."/>
            <person name="Pitluck S."/>
            <person name="Peters L."/>
            <person name="Mikhailova N."/>
            <person name="Lu M."/>
            <person name="Kyrpides N."/>
            <person name="Mavromatis K."/>
            <person name="Ivanova N."/>
            <person name="Brettin T."/>
            <person name="Detter J.C."/>
            <person name="Han C."/>
            <person name="Larimer F."/>
            <person name="Land M."/>
            <person name="Hauser L."/>
            <person name="Markowitz V."/>
            <person name="Cheng J.-F."/>
            <person name="Hugenholtz P."/>
            <person name="Woyke T."/>
            <person name="Wu D."/>
            <person name="Pukall R."/>
            <person name="Steenblock K."/>
            <person name="Brambilla E."/>
            <person name="Klenk H.-P."/>
            <person name="Eisen J.A."/>
        </authorList>
    </citation>
    <scope>NUCLEOTIDE SEQUENCE [LARGE SCALE GENOMIC DNA]</scope>
    <source>
        <strain evidence="2">DSM 19664 / LMG 22246 / CIP 109416 / KR-200</strain>
    </source>
</reference>
<dbReference type="HOGENOM" id="CLU_175392_0_0_0"/>
<keyword evidence="2" id="KW-1185">Reference proteome</keyword>
<dbReference type="EMBL" id="CP003382">
    <property type="protein sequence ID" value="AFZ68091.1"/>
    <property type="molecule type" value="Genomic_DNA"/>
</dbReference>
<organism evidence="1 2">
    <name type="scientific">Deinococcus peraridilitoris (strain DSM 19664 / LMG 22246 / CIP 109416 / KR-200)</name>
    <dbReference type="NCBI Taxonomy" id="937777"/>
    <lineage>
        <taxon>Bacteria</taxon>
        <taxon>Thermotogati</taxon>
        <taxon>Deinococcota</taxon>
        <taxon>Deinococci</taxon>
        <taxon>Deinococcales</taxon>
        <taxon>Deinococcaceae</taxon>
        <taxon>Deinococcus</taxon>
    </lineage>
</organism>
<proteinExistence type="predicted"/>
<dbReference type="Proteomes" id="UP000010467">
    <property type="component" value="Chromosome"/>
</dbReference>
<dbReference type="PATRIC" id="fig|937777.3.peg.2634"/>
<name>L0A2N4_DEIPD</name>
<dbReference type="AlphaFoldDB" id="L0A2N4"/>
<gene>
    <name evidence="1" type="ordered locus">Deipe_2626</name>
</gene>
<dbReference type="STRING" id="937777.Deipe_2626"/>
<sequence length="107" mass="11716">MNLFPPWRHFPATKTGYGDGVTDPNSITAHFDEVSIPATITALEGGGGYMRVTLNWQNTAFSPAPGMESELEMHDGGRFRVTLLEQITDTGKTSAEFRMKLLGRGRG</sequence>
<dbReference type="KEGG" id="dpd:Deipe_2626"/>
<accession>L0A2N4</accession>